<sequence length="229" mass="26262">MPSGFSSLFSELLLLLKKLTLLFVDDVKICRRKMRLISKLTCTIQLDWLEVGAYKSILGGVCQCTPVTVIVTIILSMVNLFHAFKNIVLCVIIRHDLKTTTHYIAVAVKSFCALRSLHQAFKPFGEEMFRILYPIYLRPHLEYCTQAVNPCLVKDTNSLERVQCVGTKLVKGLSQLFYDERLKHLDLFTLLYRRTRGDLLLAFRVLNYDLGVHMSYLFAPSSTNNLRGH</sequence>
<organism evidence="2 3">
    <name type="scientific">Schistosoma mattheei</name>
    <dbReference type="NCBI Taxonomy" id="31246"/>
    <lineage>
        <taxon>Eukaryota</taxon>
        <taxon>Metazoa</taxon>
        <taxon>Spiralia</taxon>
        <taxon>Lophotrochozoa</taxon>
        <taxon>Platyhelminthes</taxon>
        <taxon>Trematoda</taxon>
        <taxon>Digenea</taxon>
        <taxon>Strigeidida</taxon>
        <taxon>Schistosomatoidea</taxon>
        <taxon>Schistosomatidae</taxon>
        <taxon>Schistosoma</taxon>
    </lineage>
</organism>
<protein>
    <submittedName>
        <fullName evidence="3">Uncharacterized protein</fullName>
    </submittedName>
</protein>
<proteinExistence type="predicted"/>
<dbReference type="Proteomes" id="UP000050791">
    <property type="component" value="Unassembled WGS sequence"/>
</dbReference>
<evidence type="ECO:0000313" key="3">
    <source>
        <dbReference type="WBParaSite" id="SMTH1_25580.1"/>
    </source>
</evidence>
<dbReference type="AlphaFoldDB" id="A0AA85B1C3"/>
<accession>A0AA85B1C3</accession>
<dbReference type="PRINTS" id="PR01345">
    <property type="entry name" value="CERVTRCPTASE"/>
</dbReference>
<name>A0AA85B1C3_9TREM</name>
<feature type="signal peptide" evidence="1">
    <location>
        <begin position="1"/>
        <end position="22"/>
    </location>
</feature>
<reference evidence="3" key="1">
    <citation type="submission" date="2023-11" db="UniProtKB">
        <authorList>
            <consortium name="WormBaseParasite"/>
        </authorList>
    </citation>
    <scope>IDENTIFICATION</scope>
</reference>
<keyword evidence="1" id="KW-0732">Signal</keyword>
<evidence type="ECO:0000256" key="1">
    <source>
        <dbReference type="SAM" id="SignalP"/>
    </source>
</evidence>
<evidence type="ECO:0000313" key="2">
    <source>
        <dbReference type="Proteomes" id="UP000050791"/>
    </source>
</evidence>
<feature type="chain" id="PRO_5041637882" evidence="1">
    <location>
        <begin position="23"/>
        <end position="229"/>
    </location>
</feature>
<dbReference type="WBParaSite" id="SMTH1_25580.1">
    <property type="protein sequence ID" value="SMTH1_25580.1"/>
    <property type="gene ID" value="SMTH1_25580"/>
</dbReference>